<keyword evidence="6 7" id="KW-0975">Bacterial flagellum</keyword>
<dbReference type="EMBL" id="JBBMFC010000019">
    <property type="protein sequence ID" value="MEQ2579366.1"/>
    <property type="molecule type" value="Genomic_DNA"/>
</dbReference>
<dbReference type="RefSeq" id="WP_349144673.1">
    <property type="nucleotide sequence ID" value="NZ_JBBMFC010000019.1"/>
</dbReference>
<dbReference type="PANTHER" id="PTHR30033:SF1">
    <property type="entry name" value="FLAGELLAR HOOK-ASSOCIATED PROTEIN 1"/>
    <property type="match status" value="1"/>
</dbReference>
<gene>
    <name evidence="7 11" type="primary">flgK</name>
    <name evidence="11" type="ORF">WMO62_11085</name>
</gene>
<dbReference type="PANTHER" id="PTHR30033">
    <property type="entry name" value="FLAGELLAR HOOK-ASSOCIATED PROTEIN 1"/>
    <property type="match status" value="1"/>
</dbReference>
<dbReference type="InterPro" id="IPR002371">
    <property type="entry name" value="FlgK"/>
</dbReference>
<dbReference type="Pfam" id="PF06429">
    <property type="entry name" value="Flg_bbr_C"/>
    <property type="match status" value="1"/>
</dbReference>
<feature type="domain" description="Flagellar basal-body/hook protein C-terminal" evidence="9">
    <location>
        <begin position="487"/>
        <end position="524"/>
    </location>
</feature>
<evidence type="ECO:0000256" key="5">
    <source>
        <dbReference type="ARBA" id="ARBA00022525"/>
    </source>
</evidence>
<comment type="similarity">
    <text evidence="3 7">Belongs to the flagella basal body rod proteins family.</text>
</comment>
<feature type="domain" description="Flagellar basal body rod protein N-terminal" evidence="8">
    <location>
        <begin position="11"/>
        <end position="38"/>
    </location>
</feature>
<evidence type="ECO:0000256" key="2">
    <source>
        <dbReference type="ARBA" id="ARBA00004613"/>
    </source>
</evidence>
<comment type="caution">
    <text evidence="11">The sequence shown here is derived from an EMBL/GenBank/DDBJ whole genome shotgun (WGS) entry which is preliminary data.</text>
</comment>
<evidence type="ECO:0000259" key="10">
    <source>
        <dbReference type="Pfam" id="PF22638"/>
    </source>
</evidence>
<comment type="subcellular location">
    <subcellularLocation>
        <location evidence="1 7">Bacterial flagellum</location>
    </subcellularLocation>
    <subcellularLocation>
        <location evidence="2 7">Secreted</location>
    </subcellularLocation>
</comment>
<keyword evidence="12" id="KW-1185">Reference proteome</keyword>
<proteinExistence type="inferred from homology"/>
<keyword evidence="11" id="KW-0966">Cell projection</keyword>
<keyword evidence="11" id="KW-0282">Flagellum</keyword>
<keyword evidence="5 7" id="KW-0964">Secreted</keyword>
<dbReference type="InterPro" id="IPR001444">
    <property type="entry name" value="Flag_bb_rod_N"/>
</dbReference>
<evidence type="ECO:0000256" key="3">
    <source>
        <dbReference type="ARBA" id="ARBA00009677"/>
    </source>
</evidence>
<sequence>MIRSTFAGFTTAQLAMSASQRALDVTGQNIANINTRGYSKQRLEISSLNNNGASFYSSKNGAKVGYGVEVTGISQLRDPFLDVQYRNQMSKLGTTDSLAAGYEQLTGIFDEASLDGVRAALRDISSALQKYSEEPNAKEIDTTVRSNMQILLNLFHDNAKRLQDITDEMTNDFQSNDVADVNQMLENIAELNKNIKNSQVLGNPALELQDQRNDLLDQLASYLPLSVKYESREIAPGQFLEVPNVYYTGTDGQTFTLVSDTDCGSLSADISGHPVRLSITGANGSGTADITDTIPSGTLKGTLDILNDSGAFDKGGSSVNGLGYYQTTLDSLVKTFAETFNALNIPVKKDQNGNYTVDKNGDPILEDVPAKMCPLFEKIDPNADFSASNIKIADGWMRSDYGITISKKVVNGEIGSTDTSNILNMINALKDPQKFESNGVSFFTGSFYDCFASLENTLAIDLKSANTTVQNQISVLKQTASTRDGVSGVQLDEEGMDLMHYNQSYTAAARLMTTLDEALDTLINKTGIVGR</sequence>
<organism evidence="11 12">
    <name type="scientific">Hominiventricola aquisgranensis</name>
    <dbReference type="NCBI Taxonomy" id="3133164"/>
    <lineage>
        <taxon>Bacteria</taxon>
        <taxon>Bacillati</taxon>
        <taxon>Bacillota</taxon>
        <taxon>Clostridia</taxon>
        <taxon>Lachnospirales</taxon>
        <taxon>Lachnospiraceae</taxon>
        <taxon>Hominiventricola</taxon>
    </lineage>
</organism>
<evidence type="ECO:0000256" key="7">
    <source>
        <dbReference type="RuleBase" id="RU362065"/>
    </source>
</evidence>
<dbReference type="SUPFAM" id="SSF64518">
    <property type="entry name" value="Phase 1 flagellin"/>
    <property type="match status" value="1"/>
</dbReference>
<dbReference type="InterPro" id="IPR053927">
    <property type="entry name" value="FlgK_helical"/>
</dbReference>
<dbReference type="Proteomes" id="UP001470288">
    <property type="component" value="Unassembled WGS sequence"/>
</dbReference>
<evidence type="ECO:0000256" key="4">
    <source>
        <dbReference type="ARBA" id="ARBA00016244"/>
    </source>
</evidence>
<evidence type="ECO:0000256" key="1">
    <source>
        <dbReference type="ARBA" id="ARBA00004365"/>
    </source>
</evidence>
<dbReference type="NCBIfam" id="TIGR02492">
    <property type="entry name" value="flgK_ends"/>
    <property type="match status" value="1"/>
</dbReference>
<keyword evidence="11" id="KW-0969">Cilium</keyword>
<feature type="domain" description="Flagellar hook-associated protein FlgK helical" evidence="10">
    <location>
        <begin position="103"/>
        <end position="344"/>
    </location>
</feature>
<evidence type="ECO:0000256" key="6">
    <source>
        <dbReference type="ARBA" id="ARBA00023143"/>
    </source>
</evidence>
<evidence type="ECO:0000259" key="8">
    <source>
        <dbReference type="Pfam" id="PF00460"/>
    </source>
</evidence>
<name>A0ABV1I2E8_9FIRM</name>
<dbReference type="PRINTS" id="PR01005">
    <property type="entry name" value="FLGHOOKAP1"/>
</dbReference>
<dbReference type="InterPro" id="IPR010930">
    <property type="entry name" value="Flg_bb/hook_C_dom"/>
</dbReference>
<protein>
    <recommendedName>
        <fullName evidence="4 7">Flagellar hook-associated protein 1</fullName>
        <shortName evidence="7">HAP1</shortName>
    </recommendedName>
</protein>
<reference evidence="11 12" key="1">
    <citation type="submission" date="2024-03" db="EMBL/GenBank/DDBJ databases">
        <title>Human intestinal bacterial collection.</title>
        <authorList>
            <person name="Pauvert C."/>
            <person name="Hitch T.C.A."/>
            <person name="Clavel T."/>
        </authorList>
    </citation>
    <scope>NUCLEOTIDE SEQUENCE [LARGE SCALE GENOMIC DNA]</scope>
    <source>
        <strain evidence="11 12">CLA-AA-H78B</strain>
    </source>
</reference>
<evidence type="ECO:0000259" key="9">
    <source>
        <dbReference type="Pfam" id="PF06429"/>
    </source>
</evidence>
<evidence type="ECO:0000313" key="11">
    <source>
        <dbReference type="EMBL" id="MEQ2579366.1"/>
    </source>
</evidence>
<dbReference type="Pfam" id="PF00460">
    <property type="entry name" value="Flg_bb_rod"/>
    <property type="match status" value="1"/>
</dbReference>
<accession>A0ABV1I2E8</accession>
<evidence type="ECO:0000313" key="12">
    <source>
        <dbReference type="Proteomes" id="UP001470288"/>
    </source>
</evidence>
<dbReference type="Pfam" id="PF22638">
    <property type="entry name" value="FlgK_D1"/>
    <property type="match status" value="1"/>
</dbReference>